<protein>
    <submittedName>
        <fullName evidence="1">Uncharacterized protein</fullName>
    </submittedName>
</protein>
<proteinExistence type="predicted"/>
<name>A0ABY3CQS4_9CORY</name>
<sequence>MRIYAQWTEKDGTTSPIYTTTTGADGYYTIAMKSFTDSKGKVRKFDADPNLPEGEKIRVWADNPDADSFKQLYGYAVGGVGPHGAAYDTTAGMKWYIDSDRVENARFAFGEKPQNEVMHDLAKSAENVEYAGLTKYGQVQGKVFWSLSTA</sequence>
<comment type="caution">
    <text evidence="1">The sequence shown here is derived from an EMBL/GenBank/DDBJ whole genome shotgun (WGS) entry which is preliminary data.</text>
</comment>
<reference evidence="1 2" key="1">
    <citation type="submission" date="2019-07" db="EMBL/GenBank/DDBJ databases">
        <title>Draft genome of C. aurimucosum strain 2299.</title>
        <authorList>
            <person name="Pacheco L.G.C."/>
            <person name="Aguiar E.R.G.R."/>
            <person name="Santos C.S."/>
            <person name="Rocha D.J.P.G."/>
            <person name="Sant'Anna L.O."/>
            <person name="Mattos-Guaraldi A.L."/>
            <person name="Santos L.S."/>
        </authorList>
    </citation>
    <scope>NUCLEOTIDE SEQUENCE [LARGE SCALE GENOMIC DNA]</scope>
    <source>
        <strain evidence="1 2">2299</strain>
    </source>
</reference>
<organism evidence="1 2">
    <name type="scientific">Corynebacterium guaraldiae</name>
    <dbReference type="NCBI Taxonomy" id="3051103"/>
    <lineage>
        <taxon>Bacteria</taxon>
        <taxon>Bacillati</taxon>
        <taxon>Actinomycetota</taxon>
        <taxon>Actinomycetes</taxon>
        <taxon>Mycobacteriales</taxon>
        <taxon>Corynebacteriaceae</taxon>
        <taxon>Corynebacterium</taxon>
    </lineage>
</organism>
<accession>A0ABY3CQS4</accession>
<evidence type="ECO:0000313" key="1">
    <source>
        <dbReference type="EMBL" id="TRX44916.1"/>
    </source>
</evidence>
<evidence type="ECO:0000313" key="2">
    <source>
        <dbReference type="Proteomes" id="UP000316859"/>
    </source>
</evidence>
<dbReference type="RefSeq" id="WP_144015172.1">
    <property type="nucleotide sequence ID" value="NZ_VKDI01000055.1"/>
</dbReference>
<gene>
    <name evidence="1" type="ORF">FNY88_12775</name>
</gene>
<dbReference type="Proteomes" id="UP000316859">
    <property type="component" value="Unassembled WGS sequence"/>
</dbReference>
<dbReference type="EMBL" id="VKDI01000055">
    <property type="protein sequence ID" value="TRX44916.1"/>
    <property type="molecule type" value="Genomic_DNA"/>
</dbReference>
<keyword evidence="2" id="KW-1185">Reference proteome</keyword>